<feature type="compositionally biased region" description="Basic and acidic residues" evidence="10">
    <location>
        <begin position="548"/>
        <end position="557"/>
    </location>
</feature>
<evidence type="ECO:0000256" key="2">
    <source>
        <dbReference type="ARBA" id="ARBA00004286"/>
    </source>
</evidence>
<feature type="compositionally biased region" description="Polar residues" evidence="10">
    <location>
        <begin position="234"/>
        <end position="249"/>
    </location>
</feature>
<feature type="region of interest" description="Disordered" evidence="10">
    <location>
        <begin position="440"/>
        <end position="485"/>
    </location>
</feature>
<dbReference type="EMBL" id="CH964214">
    <property type="protein sequence ID" value="EDW80367.1"/>
    <property type="molecule type" value="Genomic_DNA"/>
</dbReference>
<feature type="compositionally biased region" description="Basic and acidic residues" evidence="10">
    <location>
        <begin position="889"/>
        <end position="903"/>
    </location>
</feature>
<accession>B4N7M8</accession>
<evidence type="ECO:0000313" key="12">
    <source>
        <dbReference type="EMBL" id="EDW80367.1"/>
    </source>
</evidence>
<dbReference type="GO" id="GO:0003713">
    <property type="term" value="F:transcription coactivator activity"/>
    <property type="evidence" value="ECO:0007669"/>
    <property type="project" value="TreeGrafter"/>
</dbReference>
<dbReference type="Proteomes" id="UP000007798">
    <property type="component" value="Unassembled WGS sequence"/>
</dbReference>
<gene>
    <name evidence="12" type="primary">Dwil\GK18723</name>
    <name evidence="12" type="ORF">Dwil_GK18723</name>
</gene>
<feature type="compositionally biased region" description="Low complexity" evidence="10">
    <location>
        <begin position="359"/>
        <end position="372"/>
    </location>
</feature>
<dbReference type="HOGENOM" id="CLU_004145_0_0_1"/>
<feature type="domain" description="Daxx histone-binding" evidence="11">
    <location>
        <begin position="803"/>
        <end position="883"/>
    </location>
</feature>
<dbReference type="Pfam" id="PF20920">
    <property type="entry name" value="DAXX_hist_bd"/>
    <property type="match status" value="1"/>
</dbReference>
<feature type="region of interest" description="Disordered" evidence="10">
    <location>
        <begin position="548"/>
        <end position="578"/>
    </location>
</feature>
<dbReference type="FunCoup" id="B4N7M8">
    <property type="interactions" value="570"/>
</dbReference>
<dbReference type="STRING" id="7260.B4N7M8"/>
<dbReference type="InParanoid" id="B4N7M8"/>
<dbReference type="OrthoDB" id="7492809at2759"/>
<dbReference type="CDD" id="cd13150">
    <property type="entry name" value="DAXX_histone_binding"/>
    <property type="match status" value="1"/>
</dbReference>
<dbReference type="eggNOG" id="ENOG502QRS6">
    <property type="taxonomic scope" value="Eukaryota"/>
</dbReference>
<feature type="region of interest" description="Disordered" evidence="10">
    <location>
        <begin position="1"/>
        <end position="41"/>
    </location>
</feature>
<dbReference type="Gene3D" id="1.10.8.810">
    <property type="entry name" value="Daxx helical bundle domain"/>
    <property type="match status" value="1"/>
</dbReference>
<keyword evidence="13" id="KW-1185">Reference proteome</keyword>
<dbReference type="GO" id="GO:0003714">
    <property type="term" value="F:transcription corepressor activity"/>
    <property type="evidence" value="ECO:0007669"/>
    <property type="project" value="TreeGrafter"/>
</dbReference>
<evidence type="ECO:0000256" key="10">
    <source>
        <dbReference type="SAM" id="MobiDB-lite"/>
    </source>
</evidence>
<feature type="region of interest" description="Disordered" evidence="10">
    <location>
        <begin position="957"/>
        <end position="1021"/>
    </location>
</feature>
<dbReference type="InterPro" id="IPR046378">
    <property type="entry name" value="DAXX_histone-bd"/>
</dbReference>
<dbReference type="GO" id="GO:0006979">
    <property type="term" value="P:response to oxidative stress"/>
    <property type="evidence" value="ECO:0007669"/>
    <property type="project" value="EnsemblMetazoa"/>
</dbReference>
<keyword evidence="9" id="KW-0539">Nucleus</keyword>
<feature type="region of interest" description="Disordered" evidence="10">
    <location>
        <begin position="359"/>
        <end position="393"/>
    </location>
</feature>
<feature type="compositionally biased region" description="Acidic residues" evidence="10">
    <location>
        <begin position="959"/>
        <end position="982"/>
    </location>
</feature>
<dbReference type="GO" id="GO:0005829">
    <property type="term" value="C:cytosol"/>
    <property type="evidence" value="ECO:0007669"/>
    <property type="project" value="EnsemblMetazoa"/>
</dbReference>
<dbReference type="KEGG" id="dwi:6646718"/>
<protein>
    <recommendedName>
        <fullName evidence="11">Daxx histone-binding domain-containing protein</fullName>
    </recommendedName>
</protein>
<dbReference type="PANTHER" id="PTHR12766">
    <property type="entry name" value="DEATH DOMAIN-ASSOCIATED PROTEIN 6 DAXX"/>
    <property type="match status" value="1"/>
</dbReference>
<dbReference type="AlphaFoldDB" id="B4N7M8"/>
<sequence>MASASASVIYVDLSSDSEDEQSPPGPKRRRLEQPQHKSAGTGLAQAFRKALPNKLVNIQKASLPGGGGTLPSGLTVTKHTNNNNNNNNSINKIPCNGSSVSMILPGGGSLQTSASSNIKKITNNNATMQVKPVPSQKIAWSMAHKAPSPNVMLPSIPRHQVKVTPVLKSVGKPNLPAKTIPSPVQLTSLPAVKLQKTLVVNKLPTLQNSHLAPLQRNPQTPQQHPSQPAPSQHIQKQQKSPAPILSKSQPATSIRNLKQGPKLSLSKTATLSRVGTGLVHAGNFTTKPLASLTTVPPINTTNVMSTAARTLPFRSTSLVQQAAPSLATSMAASAAPPLRLLATPPHSAAALNEPLLLNLPPTTSITPQLTPTTTPPPTHGLPVHAMNQQQQLSKGSTFKLSALPGASLSPVSVTVSKAKRIQPITVLKKSDEEWRNHVIGQQQKLSKDQPLSTPPTIVLVESPPTTPPTEKPESERARGKVTTPTAATAGATATQKLAINKPKIISGITSNPVKTTLKKEQPANLERKNRVNLEQKIVNLVDPIEKEQVKPELRKEQQPQNDPQSSANIKPPTQPPPLIPEYAELLQLSRETDKSSDMERLIDIKLMKYYNNVHEKFVKSRGFRKMVQSTIEKIKYDPEMIYLHLKGVVDELRVRRKGRTITAIEEKKEENTTTEKQSNQPLASTSTETSLGDKRLDERVRKLNRTLYTITKRITALEEADVDWNDDDDSSYLQVERFKKRACQIYEKICDLTGENKSAHSQLKQPFVFKDTPYPQFNRTLSSFVNRMQEFPDYHDVLRLLEHCNKEKDLGLANFEMKRIAHDAFVKVGRLLQERRKTDLYETVTHFTANAKDPAAADPELLAKLKDNQKKQTKISDVLAKYAREQELTAEEHREARLKEKLAKAAQKSALEESTTTTHPIQDDDDDDDKPCTSAQARAKAMNGLLKKMQIDIEKDQIGELEEEEDGDTTSDDSEDEEDVDAFVDNFKENGEVSDAESEAEEDRPGLSEPKTTADVIDDRTTRVKTDAAAVPTNETYESMSNGKLKIMSVSSLNASLHQTKTKGPEKKPLETISAEIIISDEES</sequence>
<dbReference type="GO" id="GO:0042393">
    <property type="term" value="F:histone binding"/>
    <property type="evidence" value="ECO:0007669"/>
    <property type="project" value="InterPro"/>
</dbReference>
<keyword evidence="8" id="KW-0143">Chaperone</keyword>
<evidence type="ECO:0000256" key="3">
    <source>
        <dbReference type="ARBA" id="ARBA00004496"/>
    </source>
</evidence>
<dbReference type="GO" id="GO:0042981">
    <property type="term" value="P:regulation of apoptotic process"/>
    <property type="evidence" value="ECO:0007669"/>
    <property type="project" value="EnsemblMetazoa"/>
</dbReference>
<feature type="compositionally biased region" description="Low complexity" evidence="10">
    <location>
        <begin position="904"/>
        <end position="914"/>
    </location>
</feature>
<evidence type="ECO:0000256" key="6">
    <source>
        <dbReference type="ARBA" id="ARBA00022703"/>
    </source>
</evidence>
<dbReference type="InterPro" id="IPR038298">
    <property type="entry name" value="Daxx_N_sf"/>
</dbReference>
<keyword evidence="5" id="KW-0963">Cytoplasm</keyword>
<keyword evidence="7" id="KW-0175">Coiled coil</keyword>
<dbReference type="GO" id="GO:0008340">
    <property type="term" value="P:determination of adult lifespan"/>
    <property type="evidence" value="ECO:0007669"/>
    <property type="project" value="EnsemblMetazoa"/>
</dbReference>
<evidence type="ECO:0000256" key="7">
    <source>
        <dbReference type="ARBA" id="ARBA00023054"/>
    </source>
</evidence>
<dbReference type="GO" id="GO:0005694">
    <property type="term" value="C:chromosome"/>
    <property type="evidence" value="ECO:0007669"/>
    <property type="project" value="UniProtKB-SubCell"/>
</dbReference>
<feature type="compositionally biased region" description="Acidic residues" evidence="10">
    <location>
        <begin position="992"/>
        <end position="1002"/>
    </location>
</feature>
<evidence type="ECO:0000259" key="11">
    <source>
        <dbReference type="Pfam" id="PF20920"/>
    </source>
</evidence>
<feature type="region of interest" description="Disordered" evidence="10">
    <location>
        <begin position="212"/>
        <end position="249"/>
    </location>
</feature>
<dbReference type="InterPro" id="IPR046426">
    <property type="entry name" value="DAXX_histone-bd_sf"/>
</dbReference>
<organism evidence="12 13">
    <name type="scientific">Drosophila willistoni</name>
    <name type="common">Fruit fly</name>
    <dbReference type="NCBI Taxonomy" id="7260"/>
    <lineage>
        <taxon>Eukaryota</taxon>
        <taxon>Metazoa</taxon>
        <taxon>Ecdysozoa</taxon>
        <taxon>Arthropoda</taxon>
        <taxon>Hexapoda</taxon>
        <taxon>Insecta</taxon>
        <taxon>Pterygota</taxon>
        <taxon>Neoptera</taxon>
        <taxon>Endopterygota</taxon>
        <taxon>Diptera</taxon>
        <taxon>Brachycera</taxon>
        <taxon>Muscomorpha</taxon>
        <taxon>Ephydroidea</taxon>
        <taxon>Drosophilidae</taxon>
        <taxon>Drosophila</taxon>
        <taxon>Sophophora</taxon>
    </lineage>
</organism>
<dbReference type="OMA" id="RACTPTI"/>
<dbReference type="PhylomeDB" id="B4N7M8"/>
<feature type="region of interest" description="Disordered" evidence="10">
    <location>
        <begin position="666"/>
        <end position="693"/>
    </location>
</feature>
<feature type="region of interest" description="Disordered" evidence="10">
    <location>
        <begin position="889"/>
        <end position="935"/>
    </location>
</feature>
<keyword evidence="6" id="KW-0053">Apoptosis</keyword>
<evidence type="ECO:0000256" key="8">
    <source>
        <dbReference type="ARBA" id="ARBA00023186"/>
    </source>
</evidence>
<evidence type="ECO:0000256" key="4">
    <source>
        <dbReference type="ARBA" id="ARBA00022454"/>
    </source>
</evidence>
<dbReference type="GO" id="GO:0016605">
    <property type="term" value="C:PML body"/>
    <property type="evidence" value="ECO:0007669"/>
    <property type="project" value="TreeGrafter"/>
</dbReference>
<feature type="compositionally biased region" description="Polar residues" evidence="10">
    <location>
        <begin position="558"/>
        <end position="568"/>
    </location>
</feature>
<evidence type="ECO:0000256" key="1">
    <source>
        <dbReference type="ARBA" id="ARBA00004123"/>
    </source>
</evidence>
<dbReference type="PANTHER" id="PTHR12766:SF7">
    <property type="entry name" value="DEATH DOMAIN-ASSOCIATED PROTEIN 6"/>
    <property type="match status" value="1"/>
</dbReference>
<evidence type="ECO:0000256" key="9">
    <source>
        <dbReference type="ARBA" id="ARBA00023242"/>
    </source>
</evidence>
<proteinExistence type="predicted"/>
<dbReference type="GO" id="GO:0050681">
    <property type="term" value="F:nuclear androgen receptor binding"/>
    <property type="evidence" value="ECO:0007669"/>
    <property type="project" value="TreeGrafter"/>
</dbReference>
<feature type="compositionally biased region" description="Low complexity" evidence="10">
    <location>
        <begin position="218"/>
        <end position="233"/>
    </location>
</feature>
<comment type="subcellular location">
    <subcellularLocation>
        <location evidence="2">Chromosome</location>
    </subcellularLocation>
    <subcellularLocation>
        <location evidence="3">Cytoplasm</location>
    </subcellularLocation>
    <subcellularLocation>
        <location evidence="1">Nucleus</location>
    </subcellularLocation>
</comment>
<keyword evidence="4" id="KW-0158">Chromosome</keyword>
<dbReference type="Gene3D" id="1.20.58.2170">
    <property type="match status" value="1"/>
</dbReference>
<reference evidence="12 13" key="1">
    <citation type="journal article" date="2007" name="Nature">
        <title>Evolution of genes and genomes on the Drosophila phylogeny.</title>
        <authorList>
            <consortium name="Drosophila 12 Genomes Consortium"/>
            <person name="Clark A.G."/>
            <person name="Eisen M.B."/>
            <person name="Smith D.R."/>
            <person name="Bergman C.M."/>
            <person name="Oliver B."/>
            <person name="Markow T.A."/>
            <person name="Kaufman T.C."/>
            <person name="Kellis M."/>
            <person name="Gelbart W."/>
            <person name="Iyer V.N."/>
            <person name="Pollard D.A."/>
            <person name="Sackton T.B."/>
            <person name="Larracuente A.M."/>
            <person name="Singh N.D."/>
            <person name="Abad J.P."/>
            <person name="Abt D.N."/>
            <person name="Adryan B."/>
            <person name="Aguade M."/>
            <person name="Akashi H."/>
            <person name="Anderson W.W."/>
            <person name="Aquadro C.F."/>
            <person name="Ardell D.H."/>
            <person name="Arguello R."/>
            <person name="Artieri C.G."/>
            <person name="Barbash D.A."/>
            <person name="Barker D."/>
            <person name="Barsanti P."/>
            <person name="Batterham P."/>
            <person name="Batzoglou S."/>
            <person name="Begun D."/>
            <person name="Bhutkar A."/>
            <person name="Blanco E."/>
            <person name="Bosak S.A."/>
            <person name="Bradley R.K."/>
            <person name="Brand A.D."/>
            <person name="Brent M.R."/>
            <person name="Brooks A.N."/>
            <person name="Brown R.H."/>
            <person name="Butlin R.K."/>
            <person name="Caggese C."/>
            <person name="Calvi B.R."/>
            <person name="Bernardo de Carvalho A."/>
            <person name="Caspi A."/>
            <person name="Castrezana S."/>
            <person name="Celniker S.E."/>
            <person name="Chang J.L."/>
            <person name="Chapple C."/>
            <person name="Chatterji S."/>
            <person name="Chinwalla A."/>
            <person name="Civetta A."/>
            <person name="Clifton S.W."/>
            <person name="Comeron J.M."/>
            <person name="Costello J.C."/>
            <person name="Coyne J.A."/>
            <person name="Daub J."/>
            <person name="David R.G."/>
            <person name="Delcher A.L."/>
            <person name="Delehaunty K."/>
            <person name="Do C.B."/>
            <person name="Ebling H."/>
            <person name="Edwards K."/>
            <person name="Eickbush T."/>
            <person name="Evans J.D."/>
            <person name="Filipski A."/>
            <person name="Findeiss S."/>
            <person name="Freyhult E."/>
            <person name="Fulton L."/>
            <person name="Fulton R."/>
            <person name="Garcia A.C."/>
            <person name="Gardiner A."/>
            <person name="Garfield D.A."/>
            <person name="Garvin B.E."/>
            <person name="Gibson G."/>
            <person name="Gilbert D."/>
            <person name="Gnerre S."/>
            <person name="Godfrey J."/>
            <person name="Good R."/>
            <person name="Gotea V."/>
            <person name="Gravely B."/>
            <person name="Greenberg A.J."/>
            <person name="Griffiths-Jones S."/>
            <person name="Gross S."/>
            <person name="Guigo R."/>
            <person name="Gustafson E.A."/>
            <person name="Haerty W."/>
            <person name="Hahn M.W."/>
            <person name="Halligan D.L."/>
            <person name="Halpern A.L."/>
            <person name="Halter G.M."/>
            <person name="Han M.V."/>
            <person name="Heger A."/>
            <person name="Hillier L."/>
            <person name="Hinrichs A.S."/>
            <person name="Holmes I."/>
            <person name="Hoskins R.A."/>
            <person name="Hubisz M.J."/>
            <person name="Hultmark D."/>
            <person name="Huntley M.A."/>
            <person name="Jaffe D.B."/>
            <person name="Jagadeeshan S."/>
            <person name="Jeck W.R."/>
            <person name="Johnson J."/>
            <person name="Jones C.D."/>
            <person name="Jordan W.C."/>
            <person name="Karpen G.H."/>
            <person name="Kataoka E."/>
            <person name="Keightley P.D."/>
            <person name="Kheradpour P."/>
            <person name="Kirkness E.F."/>
            <person name="Koerich L.B."/>
            <person name="Kristiansen K."/>
            <person name="Kudrna D."/>
            <person name="Kulathinal R.J."/>
            <person name="Kumar S."/>
            <person name="Kwok R."/>
            <person name="Lander E."/>
            <person name="Langley C.H."/>
            <person name="Lapoint R."/>
            <person name="Lazzaro B.P."/>
            <person name="Lee S.J."/>
            <person name="Levesque L."/>
            <person name="Li R."/>
            <person name="Lin C.F."/>
            <person name="Lin M.F."/>
            <person name="Lindblad-Toh K."/>
            <person name="Llopart A."/>
            <person name="Long M."/>
            <person name="Low L."/>
            <person name="Lozovsky E."/>
            <person name="Lu J."/>
            <person name="Luo M."/>
            <person name="Machado C.A."/>
            <person name="Makalowski W."/>
            <person name="Marzo M."/>
            <person name="Matsuda M."/>
            <person name="Matzkin L."/>
            <person name="McAllister B."/>
            <person name="McBride C.S."/>
            <person name="McKernan B."/>
            <person name="McKernan K."/>
            <person name="Mendez-Lago M."/>
            <person name="Minx P."/>
            <person name="Mollenhauer M.U."/>
            <person name="Montooth K."/>
            <person name="Mount S.M."/>
            <person name="Mu X."/>
            <person name="Myers E."/>
            <person name="Negre B."/>
            <person name="Newfeld S."/>
            <person name="Nielsen R."/>
            <person name="Noor M.A."/>
            <person name="O'Grady P."/>
            <person name="Pachter L."/>
            <person name="Papaceit M."/>
            <person name="Parisi M.J."/>
            <person name="Parisi M."/>
            <person name="Parts L."/>
            <person name="Pedersen J.S."/>
            <person name="Pesole G."/>
            <person name="Phillippy A.M."/>
            <person name="Ponting C.P."/>
            <person name="Pop M."/>
            <person name="Porcelli D."/>
            <person name="Powell J.R."/>
            <person name="Prohaska S."/>
            <person name="Pruitt K."/>
            <person name="Puig M."/>
            <person name="Quesneville H."/>
            <person name="Ram K.R."/>
            <person name="Rand D."/>
            <person name="Rasmussen M.D."/>
            <person name="Reed L.K."/>
            <person name="Reenan R."/>
            <person name="Reily A."/>
            <person name="Remington K.A."/>
            <person name="Rieger T.T."/>
            <person name="Ritchie M.G."/>
            <person name="Robin C."/>
            <person name="Rogers Y.H."/>
            <person name="Rohde C."/>
            <person name="Rozas J."/>
            <person name="Rubenfield M.J."/>
            <person name="Ruiz A."/>
            <person name="Russo S."/>
            <person name="Salzberg S.L."/>
            <person name="Sanchez-Gracia A."/>
            <person name="Saranga D.J."/>
            <person name="Sato H."/>
            <person name="Schaeffer S.W."/>
            <person name="Schatz M.C."/>
            <person name="Schlenke T."/>
            <person name="Schwartz R."/>
            <person name="Segarra C."/>
            <person name="Singh R.S."/>
            <person name="Sirot L."/>
            <person name="Sirota M."/>
            <person name="Sisneros N.B."/>
            <person name="Smith C.D."/>
            <person name="Smith T.F."/>
            <person name="Spieth J."/>
            <person name="Stage D.E."/>
            <person name="Stark A."/>
            <person name="Stephan W."/>
            <person name="Strausberg R.L."/>
            <person name="Strempel S."/>
            <person name="Sturgill D."/>
            <person name="Sutton G."/>
            <person name="Sutton G.G."/>
            <person name="Tao W."/>
            <person name="Teichmann S."/>
            <person name="Tobari Y.N."/>
            <person name="Tomimura Y."/>
            <person name="Tsolas J.M."/>
            <person name="Valente V.L."/>
            <person name="Venter E."/>
            <person name="Venter J.C."/>
            <person name="Vicario S."/>
            <person name="Vieira F.G."/>
            <person name="Vilella A.J."/>
            <person name="Villasante A."/>
            <person name="Walenz B."/>
            <person name="Wang J."/>
            <person name="Wasserman M."/>
            <person name="Watts T."/>
            <person name="Wilson D."/>
            <person name="Wilson R.K."/>
            <person name="Wing R.A."/>
            <person name="Wolfner M.F."/>
            <person name="Wong A."/>
            <person name="Wong G.K."/>
            <person name="Wu C.I."/>
            <person name="Wu G."/>
            <person name="Yamamoto D."/>
            <person name="Yang H.P."/>
            <person name="Yang S.P."/>
            <person name="Yorke J.A."/>
            <person name="Yoshida K."/>
            <person name="Zdobnov E."/>
            <person name="Zhang P."/>
            <person name="Zhang Y."/>
            <person name="Zimin A.V."/>
            <person name="Baldwin J."/>
            <person name="Abdouelleil A."/>
            <person name="Abdulkadir J."/>
            <person name="Abebe A."/>
            <person name="Abera B."/>
            <person name="Abreu J."/>
            <person name="Acer S.C."/>
            <person name="Aftuck L."/>
            <person name="Alexander A."/>
            <person name="An P."/>
            <person name="Anderson E."/>
            <person name="Anderson S."/>
            <person name="Arachi H."/>
            <person name="Azer M."/>
            <person name="Bachantsang P."/>
            <person name="Barry A."/>
            <person name="Bayul T."/>
            <person name="Berlin A."/>
            <person name="Bessette D."/>
            <person name="Bloom T."/>
            <person name="Blye J."/>
            <person name="Boguslavskiy L."/>
            <person name="Bonnet C."/>
            <person name="Boukhgalter B."/>
            <person name="Bourzgui I."/>
            <person name="Brown A."/>
            <person name="Cahill P."/>
            <person name="Channer S."/>
            <person name="Cheshatsang Y."/>
            <person name="Chuda L."/>
            <person name="Citroen M."/>
            <person name="Collymore A."/>
            <person name="Cooke P."/>
            <person name="Costello M."/>
            <person name="D'Aco K."/>
            <person name="Daza R."/>
            <person name="De Haan G."/>
            <person name="DeGray S."/>
            <person name="DeMaso C."/>
            <person name="Dhargay N."/>
            <person name="Dooley K."/>
            <person name="Dooley E."/>
            <person name="Doricent M."/>
            <person name="Dorje P."/>
            <person name="Dorjee K."/>
            <person name="Dupes A."/>
            <person name="Elong R."/>
            <person name="Falk J."/>
            <person name="Farina A."/>
            <person name="Faro S."/>
            <person name="Ferguson D."/>
            <person name="Fisher S."/>
            <person name="Foley C.D."/>
            <person name="Franke A."/>
            <person name="Friedrich D."/>
            <person name="Gadbois L."/>
            <person name="Gearin G."/>
            <person name="Gearin C.R."/>
            <person name="Giannoukos G."/>
            <person name="Goode T."/>
            <person name="Graham J."/>
            <person name="Grandbois E."/>
            <person name="Grewal S."/>
            <person name="Gyaltsen K."/>
            <person name="Hafez N."/>
            <person name="Hagos B."/>
            <person name="Hall J."/>
            <person name="Henson C."/>
            <person name="Hollinger A."/>
            <person name="Honan T."/>
            <person name="Huard M.D."/>
            <person name="Hughes L."/>
            <person name="Hurhula B."/>
            <person name="Husby M.E."/>
            <person name="Kamat A."/>
            <person name="Kanga B."/>
            <person name="Kashin S."/>
            <person name="Khazanovich D."/>
            <person name="Kisner P."/>
            <person name="Lance K."/>
            <person name="Lara M."/>
            <person name="Lee W."/>
            <person name="Lennon N."/>
            <person name="Letendre F."/>
            <person name="LeVine R."/>
            <person name="Lipovsky A."/>
            <person name="Liu X."/>
            <person name="Liu J."/>
            <person name="Liu S."/>
            <person name="Lokyitsang T."/>
            <person name="Lokyitsang Y."/>
            <person name="Lubonja R."/>
            <person name="Lui A."/>
            <person name="MacDonald P."/>
            <person name="Magnisalis V."/>
            <person name="Maru K."/>
            <person name="Matthews C."/>
            <person name="McCusker W."/>
            <person name="McDonough S."/>
            <person name="Mehta T."/>
            <person name="Meldrim J."/>
            <person name="Meneus L."/>
            <person name="Mihai O."/>
            <person name="Mihalev A."/>
            <person name="Mihova T."/>
            <person name="Mittelman R."/>
            <person name="Mlenga V."/>
            <person name="Montmayeur A."/>
            <person name="Mulrain L."/>
            <person name="Navidi A."/>
            <person name="Naylor J."/>
            <person name="Negash T."/>
            <person name="Nguyen T."/>
            <person name="Nguyen N."/>
            <person name="Nicol R."/>
            <person name="Norbu C."/>
            <person name="Norbu N."/>
            <person name="Novod N."/>
            <person name="O'Neill B."/>
            <person name="Osman S."/>
            <person name="Markiewicz E."/>
            <person name="Oyono O.L."/>
            <person name="Patti C."/>
            <person name="Phunkhang P."/>
            <person name="Pierre F."/>
            <person name="Priest M."/>
            <person name="Raghuraman S."/>
            <person name="Rege F."/>
            <person name="Reyes R."/>
            <person name="Rise C."/>
            <person name="Rogov P."/>
            <person name="Ross K."/>
            <person name="Ryan E."/>
            <person name="Settipalli S."/>
            <person name="Shea T."/>
            <person name="Sherpa N."/>
            <person name="Shi L."/>
            <person name="Shih D."/>
            <person name="Sparrow T."/>
            <person name="Spaulding J."/>
            <person name="Stalker J."/>
            <person name="Stange-Thomann N."/>
            <person name="Stavropoulos S."/>
            <person name="Stone C."/>
            <person name="Strader C."/>
            <person name="Tesfaye S."/>
            <person name="Thomson T."/>
            <person name="Thoulutsang Y."/>
            <person name="Thoulutsang D."/>
            <person name="Topham K."/>
            <person name="Topping I."/>
            <person name="Tsamla T."/>
            <person name="Vassiliev H."/>
            <person name="Vo A."/>
            <person name="Wangchuk T."/>
            <person name="Wangdi T."/>
            <person name="Weiand M."/>
            <person name="Wilkinson J."/>
            <person name="Wilson A."/>
            <person name="Yadav S."/>
            <person name="Young G."/>
            <person name="Yu Q."/>
            <person name="Zembek L."/>
            <person name="Zhong D."/>
            <person name="Zimmer A."/>
            <person name="Zwirko Z."/>
            <person name="Jaffe D.B."/>
            <person name="Alvarez P."/>
            <person name="Brockman W."/>
            <person name="Butler J."/>
            <person name="Chin C."/>
            <person name="Gnerre S."/>
            <person name="Grabherr M."/>
            <person name="Kleber M."/>
            <person name="Mauceli E."/>
            <person name="MacCallum I."/>
        </authorList>
    </citation>
    <scope>NUCLEOTIDE SEQUENCE [LARGE SCALE GENOMIC DNA]</scope>
    <source>
        <strain evidence="13">Tucson 14030-0811.24</strain>
    </source>
</reference>
<feature type="compositionally biased region" description="Polar residues" evidence="10">
    <location>
        <begin position="677"/>
        <end position="690"/>
    </location>
</feature>
<dbReference type="FunFam" id="1.20.58.2170:FF:000001">
    <property type="entry name" value="Death domain-associated protein 6"/>
    <property type="match status" value="1"/>
</dbReference>
<feature type="compositionally biased region" description="Polar residues" evidence="10">
    <location>
        <begin position="440"/>
        <end position="455"/>
    </location>
</feature>
<evidence type="ECO:0000313" key="13">
    <source>
        <dbReference type="Proteomes" id="UP000007798"/>
    </source>
</evidence>
<evidence type="ECO:0000256" key="5">
    <source>
        <dbReference type="ARBA" id="ARBA00022490"/>
    </source>
</evidence>
<name>B4N7M8_DROWI</name>
<dbReference type="GO" id="GO:0006915">
    <property type="term" value="P:apoptotic process"/>
    <property type="evidence" value="ECO:0007669"/>
    <property type="project" value="UniProtKB-KW"/>
</dbReference>